<dbReference type="Proteomes" id="UP000054477">
    <property type="component" value="Unassembled WGS sequence"/>
</dbReference>
<dbReference type="OrthoDB" id="3001771at2759"/>
<name>A0A0C9Y4K4_9AGAR</name>
<feature type="signal peptide" evidence="1">
    <location>
        <begin position="1"/>
        <end position="30"/>
    </location>
</feature>
<evidence type="ECO:0008006" key="4">
    <source>
        <dbReference type="Google" id="ProtNLM"/>
    </source>
</evidence>
<gene>
    <name evidence="2" type="ORF">K443DRAFT_379400</name>
</gene>
<protein>
    <recommendedName>
        <fullName evidence="4">F-box domain-containing protein</fullName>
    </recommendedName>
</protein>
<dbReference type="AlphaFoldDB" id="A0A0C9Y4K4"/>
<keyword evidence="3" id="KW-1185">Reference proteome</keyword>
<sequence length="488" mass="55084">MPCTRREHASVASLPAELLLLILKSVYVDSRKAFSMNWPHDWCSISPECMCVPFGPYHTKWDDDDDLKSPSVFPYALSAVCKAWFNVMLLVPEFWTRLVILVDDERTSISALRSQLSASRNLPFRAHIFNRQTAICQDTAEGPRVKAVVDELIPHLHRCERLTFDVMHNSSLPSICHTFSGSYSLLTELSMQCRIYDEPQGFDSEGEEKMEPLFFPALHSIALTGSAFVDANKTPTWLREGGYMYLFSLSHLSSIKNPNLTFTGLIHILNKFNEISSLELKHIDLPYDPSERAPRGWDLRVQIGSILLEGFKRAPFKAFNELVNGLDCESQTIRACELSAGYVNETMDFTLEDIHSTEDLLSIIPTLSNRFVSFISCQGLNDACLKLLSKPDPHTHLWSLELLKDLTISRCPGISVRALKDLVESRLAAATEGGYGVNPEYDDYDELTPLGSLKVFDCGLNISPEDAQWFEDKVKYFLGYESCLEAIQ</sequence>
<evidence type="ECO:0000313" key="2">
    <source>
        <dbReference type="EMBL" id="KIK05017.1"/>
    </source>
</evidence>
<organism evidence="2 3">
    <name type="scientific">Laccaria amethystina LaAM-08-1</name>
    <dbReference type="NCBI Taxonomy" id="1095629"/>
    <lineage>
        <taxon>Eukaryota</taxon>
        <taxon>Fungi</taxon>
        <taxon>Dikarya</taxon>
        <taxon>Basidiomycota</taxon>
        <taxon>Agaricomycotina</taxon>
        <taxon>Agaricomycetes</taxon>
        <taxon>Agaricomycetidae</taxon>
        <taxon>Agaricales</taxon>
        <taxon>Agaricineae</taxon>
        <taxon>Hydnangiaceae</taxon>
        <taxon>Laccaria</taxon>
    </lineage>
</organism>
<feature type="chain" id="PRO_5002206100" description="F-box domain-containing protein" evidence="1">
    <location>
        <begin position="31"/>
        <end position="488"/>
    </location>
</feature>
<evidence type="ECO:0000256" key="1">
    <source>
        <dbReference type="SAM" id="SignalP"/>
    </source>
</evidence>
<dbReference type="EMBL" id="KN838564">
    <property type="protein sequence ID" value="KIK05017.1"/>
    <property type="molecule type" value="Genomic_DNA"/>
</dbReference>
<evidence type="ECO:0000313" key="3">
    <source>
        <dbReference type="Proteomes" id="UP000054477"/>
    </source>
</evidence>
<dbReference type="STRING" id="1095629.A0A0C9Y4K4"/>
<keyword evidence="1" id="KW-0732">Signal</keyword>
<reference evidence="3" key="2">
    <citation type="submission" date="2015-01" db="EMBL/GenBank/DDBJ databases">
        <title>Evolutionary Origins and Diversification of the Mycorrhizal Mutualists.</title>
        <authorList>
            <consortium name="DOE Joint Genome Institute"/>
            <consortium name="Mycorrhizal Genomics Consortium"/>
            <person name="Kohler A."/>
            <person name="Kuo A."/>
            <person name="Nagy L.G."/>
            <person name="Floudas D."/>
            <person name="Copeland A."/>
            <person name="Barry K.W."/>
            <person name="Cichocki N."/>
            <person name="Veneault-Fourrey C."/>
            <person name="LaButti K."/>
            <person name="Lindquist E.A."/>
            <person name="Lipzen A."/>
            <person name="Lundell T."/>
            <person name="Morin E."/>
            <person name="Murat C."/>
            <person name="Riley R."/>
            <person name="Ohm R."/>
            <person name="Sun H."/>
            <person name="Tunlid A."/>
            <person name="Henrissat B."/>
            <person name="Grigoriev I.V."/>
            <person name="Hibbett D.S."/>
            <person name="Martin F."/>
        </authorList>
    </citation>
    <scope>NUCLEOTIDE SEQUENCE [LARGE SCALE GENOMIC DNA]</scope>
    <source>
        <strain evidence="3">LaAM-08-1</strain>
    </source>
</reference>
<dbReference type="HOGENOM" id="CLU_027732_1_0_1"/>
<accession>A0A0C9Y4K4</accession>
<proteinExistence type="predicted"/>
<reference evidence="2 3" key="1">
    <citation type="submission" date="2014-04" db="EMBL/GenBank/DDBJ databases">
        <authorList>
            <consortium name="DOE Joint Genome Institute"/>
            <person name="Kuo A."/>
            <person name="Kohler A."/>
            <person name="Nagy L.G."/>
            <person name="Floudas D."/>
            <person name="Copeland A."/>
            <person name="Barry K.W."/>
            <person name="Cichocki N."/>
            <person name="Veneault-Fourrey C."/>
            <person name="LaButti K."/>
            <person name="Lindquist E.A."/>
            <person name="Lipzen A."/>
            <person name="Lundell T."/>
            <person name="Morin E."/>
            <person name="Murat C."/>
            <person name="Sun H."/>
            <person name="Tunlid A."/>
            <person name="Henrissat B."/>
            <person name="Grigoriev I.V."/>
            <person name="Hibbett D.S."/>
            <person name="Martin F."/>
            <person name="Nordberg H.P."/>
            <person name="Cantor M.N."/>
            <person name="Hua S.X."/>
        </authorList>
    </citation>
    <scope>NUCLEOTIDE SEQUENCE [LARGE SCALE GENOMIC DNA]</scope>
    <source>
        <strain evidence="2 3">LaAM-08-1</strain>
    </source>
</reference>